<dbReference type="EMBL" id="MCFG01000699">
    <property type="protein sequence ID" value="ORX60234.1"/>
    <property type="molecule type" value="Genomic_DNA"/>
</dbReference>
<evidence type="ECO:0000256" key="7">
    <source>
        <dbReference type="SAM" id="SignalP"/>
    </source>
</evidence>
<sequence>MISVIIFLLLILSKFYNTSETEINFLTYSLDNDNYLEELTNDFNNYAQEKELDIHVNRILISTYKDSTSLSNYNELVEYILQKNSTKYDVFMMSSFYTYKYQGLTSDLRNYISSDVIDNYMNKHVKNLGYFNDKLIGLPLYIETSLLYSNKEYLDKYNQTIPKTWDQLIETASYILEKEKEKGNEDLLGYLGYFPYSDVSVSSMLEFIYGFRSNVENEDIPQYGSMDSVDSFNKLREIKEKVSSDENFKLDDKMIIPLLNTNNVLFARYWNINTPLYYISPLPGKEEGISSSFMNGYYLMISNGLSEEKKKASGKLIEFLLSKDIQKKFIKNFKYSGYNNIYNENSDDELCSENKCELFKSLQLINNQTKYISNFDKKMVKMLNFIDDFLYNKEDTVEILDGIDKLVNIHDIRYKSIFGTTTIIVMGVLMLIIFLSYILILFDRFSFYLDILDKVLWFILIQGLCLTFSYGYYMMGIIRQWKCNAGVVSFQIGISLFFYPILVKEIINFPECNRFTVFVKKHKYLFIVILLSFDSIFAALIFIISPFEIQTVKVSNGSDFNVCSITNPVYLLSYALYFGYKVIIYLCLGLLAFMEWNMDGIYKETRLFTTVHYVNSILFIIYLITKIIPIKNMNAHLLMKIGMPAVFSLANYIILIWMYMYKEISRYKHNESVKIMKADKTTDNTISGSGKQVRMKSKIMQYHFNRSNSSPAITATTLSSSTKGSKNTKEMKDIKEMEGIKEEQEVIINFNGIPEEDD</sequence>
<evidence type="ECO:0000256" key="2">
    <source>
        <dbReference type="ARBA" id="ARBA00022729"/>
    </source>
</evidence>
<keyword evidence="9" id="KW-1185">Reference proteome</keyword>
<feature type="transmembrane region" description="Helical" evidence="6">
    <location>
        <begin position="524"/>
        <end position="549"/>
    </location>
</feature>
<evidence type="ECO:0000313" key="8">
    <source>
        <dbReference type="EMBL" id="ORX60234.1"/>
    </source>
</evidence>
<reference evidence="8 9" key="2">
    <citation type="submission" date="2016-08" db="EMBL/GenBank/DDBJ databases">
        <title>Pervasive Adenine N6-methylation of Active Genes in Fungi.</title>
        <authorList>
            <consortium name="DOE Joint Genome Institute"/>
            <person name="Mondo S.J."/>
            <person name="Dannebaum R.O."/>
            <person name="Kuo R.C."/>
            <person name="Labutti K."/>
            <person name="Haridas S."/>
            <person name="Kuo A."/>
            <person name="Salamov A."/>
            <person name="Ahrendt S.R."/>
            <person name="Lipzen A."/>
            <person name="Sullivan W."/>
            <person name="Andreopoulos W.B."/>
            <person name="Clum A."/>
            <person name="Lindquist E."/>
            <person name="Daum C."/>
            <person name="Ramamoorthy G.K."/>
            <person name="Gryganskyi A."/>
            <person name="Culley D."/>
            <person name="Magnuson J.K."/>
            <person name="James T.Y."/>
            <person name="O'Malley M.A."/>
            <person name="Stajich J.E."/>
            <person name="Spatafora J.W."/>
            <person name="Visel A."/>
            <person name="Grigoriev I.V."/>
        </authorList>
    </citation>
    <scope>NUCLEOTIDE SEQUENCE [LARGE SCALE GENOMIC DNA]</scope>
    <source>
        <strain evidence="8 9">S4</strain>
    </source>
</reference>
<dbReference type="Pfam" id="PF13416">
    <property type="entry name" value="SBP_bac_8"/>
    <property type="match status" value="1"/>
</dbReference>
<evidence type="ECO:0000256" key="6">
    <source>
        <dbReference type="SAM" id="Phobius"/>
    </source>
</evidence>
<keyword evidence="5" id="KW-0449">Lipoprotein</keyword>
<feature type="transmembrane region" description="Helical" evidence="6">
    <location>
        <begin position="417"/>
        <end position="442"/>
    </location>
</feature>
<feature type="transmembrane region" description="Helical" evidence="6">
    <location>
        <begin position="569"/>
        <end position="593"/>
    </location>
</feature>
<keyword evidence="4" id="KW-0564">Palmitate</keyword>
<comment type="caution">
    <text evidence="8">The sequence shown here is derived from an EMBL/GenBank/DDBJ whole genome shotgun (WGS) entry which is preliminary data.</text>
</comment>
<evidence type="ECO:0000313" key="9">
    <source>
        <dbReference type="Proteomes" id="UP000193944"/>
    </source>
</evidence>
<evidence type="ECO:0000256" key="1">
    <source>
        <dbReference type="ARBA" id="ARBA00022475"/>
    </source>
</evidence>
<feature type="transmembrane region" description="Helical" evidence="6">
    <location>
        <begin position="485"/>
        <end position="503"/>
    </location>
</feature>
<dbReference type="InterPro" id="IPR006059">
    <property type="entry name" value="SBP"/>
</dbReference>
<dbReference type="Proteomes" id="UP000193944">
    <property type="component" value="Unassembled WGS sequence"/>
</dbReference>
<dbReference type="InterPro" id="IPR050490">
    <property type="entry name" value="Bact_solute-bd_prot1"/>
</dbReference>
<accession>A0A1Y1VMU3</accession>
<keyword evidence="6" id="KW-0812">Transmembrane</keyword>
<feature type="signal peptide" evidence="7">
    <location>
        <begin position="1"/>
        <end position="21"/>
    </location>
</feature>
<protein>
    <submittedName>
        <fullName evidence="8">Periplasmic binding protein-like II</fullName>
    </submittedName>
</protein>
<feature type="transmembrane region" description="Helical" evidence="6">
    <location>
        <begin position="637"/>
        <end position="660"/>
    </location>
</feature>
<proteinExistence type="predicted"/>
<dbReference type="AlphaFoldDB" id="A0A1Y1VMU3"/>
<dbReference type="Gene3D" id="3.40.190.10">
    <property type="entry name" value="Periplasmic binding protein-like II"/>
    <property type="match status" value="1"/>
</dbReference>
<dbReference type="OrthoDB" id="2157358at2759"/>
<feature type="chain" id="PRO_5012756393" evidence="7">
    <location>
        <begin position="22"/>
        <end position="758"/>
    </location>
</feature>
<dbReference type="PANTHER" id="PTHR43649">
    <property type="entry name" value="ARABINOSE-BINDING PROTEIN-RELATED"/>
    <property type="match status" value="1"/>
</dbReference>
<organism evidence="8 9">
    <name type="scientific">Anaeromyces robustus</name>
    <dbReference type="NCBI Taxonomy" id="1754192"/>
    <lineage>
        <taxon>Eukaryota</taxon>
        <taxon>Fungi</taxon>
        <taxon>Fungi incertae sedis</taxon>
        <taxon>Chytridiomycota</taxon>
        <taxon>Chytridiomycota incertae sedis</taxon>
        <taxon>Neocallimastigomycetes</taxon>
        <taxon>Neocallimastigales</taxon>
        <taxon>Neocallimastigaceae</taxon>
        <taxon>Anaeromyces</taxon>
    </lineage>
</organism>
<dbReference type="SUPFAM" id="SSF53850">
    <property type="entry name" value="Periplasmic binding protein-like II"/>
    <property type="match status" value="1"/>
</dbReference>
<keyword evidence="1" id="KW-1003">Cell membrane</keyword>
<feature type="transmembrane region" description="Helical" evidence="6">
    <location>
        <begin position="605"/>
        <end position="625"/>
    </location>
</feature>
<evidence type="ECO:0000256" key="3">
    <source>
        <dbReference type="ARBA" id="ARBA00023136"/>
    </source>
</evidence>
<reference evidence="8 9" key="1">
    <citation type="submission" date="2016-08" db="EMBL/GenBank/DDBJ databases">
        <title>A Parts List for Fungal Cellulosomes Revealed by Comparative Genomics.</title>
        <authorList>
            <consortium name="DOE Joint Genome Institute"/>
            <person name="Haitjema C.H."/>
            <person name="Gilmore S.P."/>
            <person name="Henske J.K."/>
            <person name="Solomon K.V."/>
            <person name="De Groot R."/>
            <person name="Kuo A."/>
            <person name="Mondo S.J."/>
            <person name="Salamov A.A."/>
            <person name="Labutti K."/>
            <person name="Zhao Z."/>
            <person name="Chiniquy J."/>
            <person name="Barry K."/>
            <person name="Brewer H.M."/>
            <person name="Purvine S.O."/>
            <person name="Wright A.T."/>
            <person name="Boxma B."/>
            <person name="Van Alen T."/>
            <person name="Hackstein J.H."/>
            <person name="Baker S.E."/>
            <person name="Grigoriev I.V."/>
            <person name="O'Malley M.A."/>
        </authorList>
    </citation>
    <scope>NUCLEOTIDE SEQUENCE [LARGE SCALE GENOMIC DNA]</scope>
    <source>
        <strain evidence="8 9">S4</strain>
    </source>
</reference>
<dbReference type="PANTHER" id="PTHR43649:SF33">
    <property type="entry name" value="POLYGALACTURONAN_RHAMNOGALACTURONAN-BINDING PROTEIN YTCQ"/>
    <property type="match status" value="1"/>
</dbReference>
<keyword evidence="6" id="KW-1133">Transmembrane helix</keyword>
<keyword evidence="2 7" id="KW-0732">Signal</keyword>
<gene>
    <name evidence="8" type="ORF">BCR32DRAFT_298543</name>
</gene>
<feature type="transmembrane region" description="Helical" evidence="6">
    <location>
        <begin position="454"/>
        <end position="473"/>
    </location>
</feature>
<name>A0A1Y1VMU3_9FUNG</name>
<keyword evidence="3 6" id="KW-0472">Membrane</keyword>
<evidence type="ECO:0000256" key="5">
    <source>
        <dbReference type="ARBA" id="ARBA00023288"/>
    </source>
</evidence>
<evidence type="ECO:0000256" key="4">
    <source>
        <dbReference type="ARBA" id="ARBA00023139"/>
    </source>
</evidence>